<proteinExistence type="predicted"/>
<evidence type="ECO:0000313" key="3">
    <source>
        <dbReference type="Proteomes" id="UP000775500"/>
    </source>
</evidence>
<keyword evidence="3" id="KW-1185">Reference proteome</keyword>
<feature type="domain" description="Defence against restriction A C-terminal" evidence="1">
    <location>
        <begin position="131"/>
        <end position="195"/>
    </location>
</feature>
<dbReference type="Proteomes" id="UP000775500">
    <property type="component" value="Unassembled WGS sequence"/>
</dbReference>
<accession>A0ABS2FM52</accession>
<sequence>MLEPDPLLADLDDLFNLFSLFFLVILLRCHETSFLQRVALRRLAPLASCTHSLFRGLKKVDEAISQGGLVMKSYKGFEEGKCPYCYSKDLNLWDCEVHNTTCFMIYHCDNCGAEVTQEYEMNYVGSEVRKNHRYYLIQRPFTVGAIPNPRKVIDSKEFTNKSFVPIIGQEAWGYVEYDDPLDEETCKHFGLKESYDFCSFLDSIDYSIRGISAFYTEKEESAWIHENDEILAEMADEFKYDIILVRKETEKTGEVETEYFAIVQSFMKVDEFVSELTGKMGIDFGMDIDSPNSKYYINLYNDPFTAKIDGEDFSGYDMEKYVIEDKKFDELPDNVTKYIIKNMQKGSAIIPLPESMYKKSI</sequence>
<organism evidence="2 3">
    <name type="scientific">Faecalicoccus acidiformans</name>
    <dbReference type="NCBI Taxonomy" id="915173"/>
    <lineage>
        <taxon>Bacteria</taxon>
        <taxon>Bacillati</taxon>
        <taxon>Bacillota</taxon>
        <taxon>Erysipelotrichia</taxon>
        <taxon>Erysipelotrichales</taxon>
        <taxon>Erysipelotrichaceae</taxon>
        <taxon>Faecalicoccus</taxon>
    </lineage>
</organism>
<protein>
    <recommendedName>
        <fullName evidence="1">Defence against restriction A C-terminal domain-containing protein</fullName>
    </recommendedName>
</protein>
<evidence type="ECO:0000259" key="1">
    <source>
        <dbReference type="Pfam" id="PF18789"/>
    </source>
</evidence>
<evidence type="ECO:0000313" key="2">
    <source>
        <dbReference type="EMBL" id="MBM6831088.1"/>
    </source>
</evidence>
<comment type="caution">
    <text evidence="2">The sequence shown here is derived from an EMBL/GenBank/DDBJ whole genome shotgun (WGS) entry which is preliminary data.</text>
</comment>
<dbReference type="RefSeq" id="WP_204685116.1">
    <property type="nucleotide sequence ID" value="NZ_JACJLU010000002.1"/>
</dbReference>
<gene>
    <name evidence="2" type="ORF">H5982_03050</name>
</gene>
<dbReference type="Pfam" id="PF18789">
    <property type="entry name" value="DarA_C"/>
    <property type="match status" value="1"/>
</dbReference>
<reference evidence="2 3" key="1">
    <citation type="journal article" date="2021" name="Sci. Rep.">
        <title>The distribution of antibiotic resistance genes in chicken gut microbiota commensals.</title>
        <authorList>
            <person name="Juricova H."/>
            <person name="Matiasovicova J."/>
            <person name="Kubasova T."/>
            <person name="Cejkova D."/>
            <person name="Rychlik I."/>
        </authorList>
    </citation>
    <scope>NUCLEOTIDE SEQUENCE [LARGE SCALE GENOMIC DNA]</scope>
    <source>
        <strain evidence="2 3">An423</strain>
    </source>
</reference>
<dbReference type="InterPro" id="IPR041501">
    <property type="entry name" value="DarA_C"/>
</dbReference>
<dbReference type="EMBL" id="JACJLU010000002">
    <property type="protein sequence ID" value="MBM6831088.1"/>
    <property type="molecule type" value="Genomic_DNA"/>
</dbReference>
<name>A0ABS2FM52_9FIRM</name>